<reference evidence="3 4" key="1">
    <citation type="submission" date="2020-07" db="EMBL/GenBank/DDBJ databases">
        <title>Sequencing the genomes of 1000 actinobacteria strains.</title>
        <authorList>
            <person name="Klenk H.-P."/>
        </authorList>
    </citation>
    <scope>NUCLEOTIDE SEQUENCE [LARGE SCALE GENOMIC DNA]</scope>
    <source>
        <strain evidence="3 4">DSM 45772</strain>
    </source>
</reference>
<evidence type="ECO:0000259" key="2">
    <source>
        <dbReference type="Pfam" id="PF00582"/>
    </source>
</evidence>
<dbReference type="AlphaFoldDB" id="A0A7Y9DTE8"/>
<dbReference type="RefSeq" id="WP_179793031.1">
    <property type="nucleotide sequence ID" value="NZ_BAABHP010000004.1"/>
</dbReference>
<keyword evidence="4" id="KW-1185">Reference proteome</keyword>
<dbReference type="PANTHER" id="PTHR46268:SF6">
    <property type="entry name" value="UNIVERSAL STRESS PROTEIN UP12"/>
    <property type="match status" value="1"/>
</dbReference>
<dbReference type="CDD" id="cd00293">
    <property type="entry name" value="USP-like"/>
    <property type="match status" value="1"/>
</dbReference>
<name>A0A7Y9DTE8_9PSEU</name>
<gene>
    <name evidence="3" type="ORF">BJ983_001258</name>
</gene>
<sequence length="147" mass="15462">MSQFELGTDGPSLILAAVDGSTTSLRAGAYAVGLARRQHSELVVITVTTTPALAGMSADAVTVLAESARDLATDLHEQAKEYLQLLEMQARLILVHGDPYLEIVRAADDLRADAVVVGASMKAGHRFVGSLAGRLIKAGKWPVTVVP</sequence>
<evidence type="ECO:0000313" key="4">
    <source>
        <dbReference type="Proteomes" id="UP000535890"/>
    </source>
</evidence>
<dbReference type="InterPro" id="IPR014729">
    <property type="entry name" value="Rossmann-like_a/b/a_fold"/>
</dbReference>
<dbReference type="Pfam" id="PF00582">
    <property type="entry name" value="Usp"/>
    <property type="match status" value="1"/>
</dbReference>
<protein>
    <submittedName>
        <fullName evidence="3">Nucleotide-binding universal stress UspA family protein</fullName>
    </submittedName>
</protein>
<comment type="caution">
    <text evidence="3">The sequence shown here is derived from an EMBL/GenBank/DDBJ whole genome shotgun (WGS) entry which is preliminary data.</text>
</comment>
<dbReference type="PANTHER" id="PTHR46268">
    <property type="entry name" value="STRESS RESPONSE PROTEIN NHAX"/>
    <property type="match status" value="1"/>
</dbReference>
<dbReference type="EMBL" id="JACCBN010000001">
    <property type="protein sequence ID" value="NYD35156.1"/>
    <property type="molecule type" value="Genomic_DNA"/>
</dbReference>
<dbReference type="SUPFAM" id="SSF52402">
    <property type="entry name" value="Adenine nucleotide alpha hydrolases-like"/>
    <property type="match status" value="1"/>
</dbReference>
<dbReference type="Gene3D" id="3.40.50.620">
    <property type="entry name" value="HUPs"/>
    <property type="match status" value="1"/>
</dbReference>
<feature type="domain" description="UspA" evidence="2">
    <location>
        <begin position="14"/>
        <end position="147"/>
    </location>
</feature>
<evidence type="ECO:0000256" key="1">
    <source>
        <dbReference type="ARBA" id="ARBA00008791"/>
    </source>
</evidence>
<dbReference type="Proteomes" id="UP000535890">
    <property type="component" value="Unassembled WGS sequence"/>
</dbReference>
<comment type="similarity">
    <text evidence="1">Belongs to the universal stress protein A family.</text>
</comment>
<organism evidence="3 4">
    <name type="scientific">Actinomycetospora corticicola</name>
    <dbReference type="NCBI Taxonomy" id="663602"/>
    <lineage>
        <taxon>Bacteria</taxon>
        <taxon>Bacillati</taxon>
        <taxon>Actinomycetota</taxon>
        <taxon>Actinomycetes</taxon>
        <taxon>Pseudonocardiales</taxon>
        <taxon>Pseudonocardiaceae</taxon>
        <taxon>Actinomycetospora</taxon>
    </lineage>
</organism>
<accession>A0A7Y9DTE8</accession>
<proteinExistence type="inferred from homology"/>
<dbReference type="InterPro" id="IPR006016">
    <property type="entry name" value="UspA"/>
</dbReference>
<evidence type="ECO:0000313" key="3">
    <source>
        <dbReference type="EMBL" id="NYD35156.1"/>
    </source>
</evidence>